<keyword evidence="1" id="KW-0812">Transmembrane</keyword>
<dbReference type="HOGENOM" id="CLU_663435_0_0_2"/>
<name>H3ZLJ2_THELN</name>
<dbReference type="EMBL" id="CP006670">
    <property type="protein sequence ID" value="EHR79130.1"/>
    <property type="molecule type" value="Genomic_DNA"/>
</dbReference>
<reference evidence="3 4" key="1">
    <citation type="journal article" date="2012" name="J. Bacteriol.">
        <title>Genome sequence of the model hyperthermophilic archaeon Thermococcus litoralis NS-C.</title>
        <authorList>
            <person name="Gardner A.F."/>
            <person name="Kumar S."/>
            <person name="Perler F.B."/>
        </authorList>
    </citation>
    <scope>NUCLEOTIDE SEQUENCE [LARGE SCALE GENOMIC DNA]</scope>
    <source>
        <strain evidence="4">ATCC 51850 / DSM 5473 / JCM 8560 / NS-C</strain>
    </source>
</reference>
<keyword evidence="4" id="KW-1185">Reference proteome</keyword>
<protein>
    <recommendedName>
        <fullName evidence="2">Polysaccharide pyruvyl transferase domain-containing protein</fullName>
    </recommendedName>
</protein>
<keyword evidence="1" id="KW-1133">Transmembrane helix</keyword>
<dbReference type="Proteomes" id="UP000015502">
    <property type="component" value="Chromosome"/>
</dbReference>
<keyword evidence="1" id="KW-0472">Membrane</keyword>
<proteinExistence type="predicted"/>
<dbReference type="STRING" id="523849.OCC_01334"/>
<dbReference type="KEGG" id="tlt:OCC_01334"/>
<accession>H3ZLJ2</accession>
<dbReference type="RefSeq" id="WP_004067307.1">
    <property type="nucleotide sequence ID" value="NC_022084.1"/>
</dbReference>
<sequence length="413" mass="47934">MRALIRIWNVFNYGEEMMLTTLVSSFSKKIGSISVIHSPNVSFEDAEGRINALFENKLNLKVHSPKIILQKSLLSYLIYYFIYYLLYLPRILLRNTYNIIIYLGGDVFSEYYFNPGLFMELAYLKLISRRKKVFLIGQTIGPFTGWKRKFARFFLREPFISVRDDWSYSYAVDTLGLAPDTVFRGSDLAFLDLPRQHSQDYSSVLGKYGLRDRRYIVLVPSGLWMKYAEDFDKYYEAWIHVIRALHDRYPQYDIVLLAHVHNPSYVSDAYVIRHIASSTPDVPMVLIHDVISPLEARIILGRSFLTITGRMHAAISTLQLGGIAVAISYSIKYDAILGERIGIPQLIIKSTPDLWESGKIVDEILNKIEYCRSNYMSIKKTIRLNVLKEKRRALSQVHWIERRIIKSLEGDVK</sequence>
<dbReference type="GeneID" id="16549372"/>
<evidence type="ECO:0000256" key="1">
    <source>
        <dbReference type="SAM" id="Phobius"/>
    </source>
</evidence>
<evidence type="ECO:0000313" key="3">
    <source>
        <dbReference type="EMBL" id="EHR79130.1"/>
    </source>
</evidence>
<feature type="transmembrane region" description="Helical" evidence="1">
    <location>
        <begin position="73"/>
        <end position="93"/>
    </location>
</feature>
<dbReference type="InterPro" id="IPR007345">
    <property type="entry name" value="Polysacch_pyruvyl_Trfase"/>
</dbReference>
<dbReference type="Pfam" id="PF04230">
    <property type="entry name" value="PS_pyruv_trans"/>
    <property type="match status" value="1"/>
</dbReference>
<feature type="domain" description="Polysaccharide pyruvyl transferase" evidence="2">
    <location>
        <begin position="79"/>
        <end position="330"/>
    </location>
</feature>
<dbReference type="PANTHER" id="PTHR36836:SF1">
    <property type="entry name" value="COLANIC ACID BIOSYNTHESIS PROTEIN WCAK"/>
    <property type="match status" value="1"/>
</dbReference>
<gene>
    <name evidence="3" type="ORF">OCC_01334</name>
</gene>
<organism evidence="3 4">
    <name type="scientific">Thermococcus litoralis (strain ATCC 51850 / DSM 5473 / JCM 8560 / NS-C)</name>
    <dbReference type="NCBI Taxonomy" id="523849"/>
    <lineage>
        <taxon>Archaea</taxon>
        <taxon>Methanobacteriati</taxon>
        <taxon>Methanobacteriota</taxon>
        <taxon>Thermococci</taxon>
        <taxon>Thermococcales</taxon>
        <taxon>Thermococcaceae</taxon>
        <taxon>Thermococcus</taxon>
    </lineage>
</organism>
<dbReference type="AlphaFoldDB" id="H3ZLJ2"/>
<dbReference type="PANTHER" id="PTHR36836">
    <property type="entry name" value="COLANIC ACID BIOSYNTHESIS PROTEIN WCAK"/>
    <property type="match status" value="1"/>
</dbReference>
<evidence type="ECO:0000259" key="2">
    <source>
        <dbReference type="Pfam" id="PF04230"/>
    </source>
</evidence>
<dbReference type="PaxDb" id="523849-OCC_01334"/>
<evidence type="ECO:0000313" key="4">
    <source>
        <dbReference type="Proteomes" id="UP000015502"/>
    </source>
</evidence>